<accession>A0A495WBD0</accession>
<evidence type="ECO:0000313" key="2">
    <source>
        <dbReference type="EMBL" id="RKT58497.1"/>
    </source>
</evidence>
<sequence length="336" mass="39579">MLEISIIIPVYNAESYIERCLQSIISSSVPEGSYEIIAVDDSSSDRSLELLQKMEGQIPQLHVYHRRKAGPGGARNLGMNYAKGRYIMFVDADDYINTASFSHLLSLLISQYDQDIVGFDYLKVDLEGNEKPYSNQLLPYCREMSGAEYMNMQQPLGILWGYFFNRRFVLKNNLKFQEKIAHSDEDFVSRAFCVAETVTFLPVLLYYYCYNSESVINKQGKEYEEKRFYDNMKVIDGLCIYRQELSDSFVGSGLDRKIDYLVISVIRLLVRKRMDDEFIKMCLSFFTEINLYPLPYRRYDWKYSFFRVLTYTPKRILWWKRYIDTPVIGKIAEKIF</sequence>
<dbReference type="OrthoDB" id="6307329at2"/>
<dbReference type="SUPFAM" id="SSF53448">
    <property type="entry name" value="Nucleotide-diphospho-sugar transferases"/>
    <property type="match status" value="1"/>
</dbReference>
<proteinExistence type="predicted"/>
<reference evidence="2 3" key="1">
    <citation type="submission" date="2018-10" db="EMBL/GenBank/DDBJ databases">
        <title>Genomic Encyclopedia of Archaeal and Bacterial Type Strains, Phase II (KMG-II): from individual species to whole genera.</title>
        <authorList>
            <person name="Goeker M."/>
        </authorList>
    </citation>
    <scope>NUCLEOTIDE SEQUENCE [LARGE SCALE GENOMIC DNA]</scope>
    <source>
        <strain evidence="2 3">NSB1</strain>
    </source>
</reference>
<dbReference type="Proteomes" id="UP000269493">
    <property type="component" value="Unassembled WGS sequence"/>
</dbReference>
<name>A0A495WBD0_9BACT</name>
<dbReference type="PANTHER" id="PTHR22916:SF3">
    <property type="entry name" value="UDP-GLCNAC:BETAGAL BETA-1,3-N-ACETYLGLUCOSAMINYLTRANSFERASE-LIKE PROTEIN 1"/>
    <property type="match status" value="1"/>
</dbReference>
<dbReference type="GO" id="GO:0016758">
    <property type="term" value="F:hexosyltransferase activity"/>
    <property type="evidence" value="ECO:0007669"/>
    <property type="project" value="UniProtKB-ARBA"/>
</dbReference>
<dbReference type="GeneID" id="92928610"/>
<dbReference type="Gene3D" id="3.90.550.10">
    <property type="entry name" value="Spore Coat Polysaccharide Biosynthesis Protein SpsA, Chain A"/>
    <property type="match status" value="1"/>
</dbReference>
<dbReference type="RefSeq" id="WP_022601804.1">
    <property type="nucleotide sequence ID" value="NZ_KI440810.1"/>
</dbReference>
<evidence type="ECO:0000259" key="1">
    <source>
        <dbReference type="Pfam" id="PF00535"/>
    </source>
</evidence>
<dbReference type="AlphaFoldDB" id="A0A495WBD0"/>
<dbReference type="CDD" id="cd00761">
    <property type="entry name" value="Glyco_tranf_GTA_type"/>
    <property type="match status" value="1"/>
</dbReference>
<comment type="caution">
    <text evidence="2">The sequence shown here is derived from an EMBL/GenBank/DDBJ whole genome shotgun (WGS) entry which is preliminary data.</text>
</comment>
<evidence type="ECO:0000313" key="3">
    <source>
        <dbReference type="Proteomes" id="UP000269493"/>
    </source>
</evidence>
<keyword evidence="3" id="KW-1185">Reference proteome</keyword>
<dbReference type="InterPro" id="IPR029044">
    <property type="entry name" value="Nucleotide-diphossugar_trans"/>
</dbReference>
<organism evidence="2 3">
    <name type="scientific">Coprobacter fastidiosus NSB1 = JCM 33896</name>
    <dbReference type="NCBI Taxonomy" id="1349822"/>
    <lineage>
        <taxon>Bacteria</taxon>
        <taxon>Pseudomonadati</taxon>
        <taxon>Bacteroidota</taxon>
        <taxon>Bacteroidia</taxon>
        <taxon>Bacteroidales</taxon>
        <taxon>Barnesiellaceae</taxon>
        <taxon>Coprobacter</taxon>
    </lineage>
</organism>
<dbReference type="EMBL" id="RBXN01000004">
    <property type="protein sequence ID" value="RKT58497.1"/>
    <property type="molecule type" value="Genomic_DNA"/>
</dbReference>
<dbReference type="PANTHER" id="PTHR22916">
    <property type="entry name" value="GLYCOSYLTRANSFERASE"/>
    <property type="match status" value="1"/>
</dbReference>
<feature type="domain" description="Glycosyltransferase 2-like" evidence="1">
    <location>
        <begin position="5"/>
        <end position="141"/>
    </location>
</feature>
<gene>
    <name evidence="2" type="ORF">BC742_1583</name>
</gene>
<keyword evidence="2" id="KW-0808">Transferase</keyword>
<dbReference type="InterPro" id="IPR001173">
    <property type="entry name" value="Glyco_trans_2-like"/>
</dbReference>
<dbReference type="Pfam" id="PF00535">
    <property type="entry name" value="Glycos_transf_2"/>
    <property type="match status" value="1"/>
</dbReference>
<protein>
    <submittedName>
        <fullName evidence="2">Glycosyl transferase family 2</fullName>
    </submittedName>
</protein>